<keyword evidence="3" id="KW-1185">Reference proteome</keyword>
<gene>
    <name evidence="2" type="ORF">DCAR_0832967</name>
</gene>
<organism evidence="2 3">
    <name type="scientific">Daucus carota subsp. sativus</name>
    <name type="common">Carrot</name>
    <dbReference type="NCBI Taxonomy" id="79200"/>
    <lineage>
        <taxon>Eukaryota</taxon>
        <taxon>Viridiplantae</taxon>
        <taxon>Streptophyta</taxon>
        <taxon>Embryophyta</taxon>
        <taxon>Tracheophyta</taxon>
        <taxon>Spermatophyta</taxon>
        <taxon>Magnoliopsida</taxon>
        <taxon>eudicotyledons</taxon>
        <taxon>Gunneridae</taxon>
        <taxon>Pentapetalae</taxon>
        <taxon>asterids</taxon>
        <taxon>campanulids</taxon>
        <taxon>Apiales</taxon>
        <taxon>Apiaceae</taxon>
        <taxon>Apioideae</taxon>
        <taxon>Scandiceae</taxon>
        <taxon>Daucinae</taxon>
        <taxon>Daucus</taxon>
        <taxon>Daucus sect. Daucus</taxon>
    </lineage>
</organism>
<dbReference type="Proteomes" id="UP000077755">
    <property type="component" value="Chromosome 8"/>
</dbReference>
<sequence length="1062" mass="118604">MAISCVTVALLSVLAQRGFFDSAYGTDISSGDQYEDDNFMETNQLSDRSAMTRLFAEAIKAPLLSSDSQVQTATLNLTYLYLSRDDGSGKEVHVLVEENIADYVFEILRLSGCKDTLVNTCLQVLDLLSSADQVFKPRLAIGFSTLLPVLHYVADVPFHPVQPQTIKLILKCVSNCPGILSNSHVEEISLVLAGMLKKHIDGDTGMLPETFTLACSLLVALLKSPSCHEASTFALTLQDASRHAILNCLSIYGRHPSQFLHSLYLLKEAYAYGCERNTNTSYMELRNCILEVCKTHLLPWFLTAISDMEEDMVLGVLESFHAILLQDIDTKPKDFAYILLSSSWFSFSFGCLGLFPAERMKWRVHLMSSSLVDVLLGNDSGQPIRDAASHLPSDPIEMLYILGVKSSHNLDSLSCQSAILLILYTSSLYDDRLADDKLVLASLEQYILLNNIELLYGAAKSETIEILVNVYGLYRSLAKMSYQIPYSPEAERILFHLASEKDWDLLSSRIHFKSLKWLFQQEKMCKLLSTQILKLCRCSTSVANHILLHGKNSQSLDVLTLAELVASEDNFGATLLVYLLRELVEEGGQEDDIISTLNLIAEIIDTCPGASDQLCLHGIGIAIENLYYYSRNASFPNTYMNMLKLIFRIFSSVRSKSISEDESWLAVTMKLMDYLIATATADGWNHEGLMIIGILCLILHHSTNQALLGVSKSILLCSALVQIITKTIREACSKGPALTDHDEGTNVGASLIFLLLLNYFSFKSMHAVVPGNFYLLDLLDTNNVKEIYFISIPCHDLCRLIYFGSPPVKLVASYCLLELLTRISEEERTEPEKFNCNSCYLKSLIAVLEGMLHYSDIRVAMNCSLCLSIILGWQKQDISAQVFGRNNWCRFIIEELVMSLAVPCLASKTLPIHHKPAVHVAVALLKLQNIPQWMSSVFDDSSILGIVKNLSASNLSPEMVLLFRVLLTSGYLKADQVAVLNRLFQECRKRIYSQNSQDSKEEHTEKLNIASEGLGNVCEFLINLMSSQSPAGIRSQEVQVRNKDLLEEIELFSKDIMEEDVA</sequence>
<reference evidence="2" key="2">
    <citation type="submission" date="2022-03" db="EMBL/GenBank/DDBJ databases">
        <title>Draft title - Genomic analysis of global carrot germplasm unveils the trajectory of domestication and the origin of high carotenoid orange carrot.</title>
        <authorList>
            <person name="Iorizzo M."/>
            <person name="Ellison S."/>
            <person name="Senalik D."/>
            <person name="Macko-Podgorni A."/>
            <person name="Grzebelus D."/>
            <person name="Bostan H."/>
            <person name="Rolling W."/>
            <person name="Curaba J."/>
            <person name="Simon P."/>
        </authorList>
    </citation>
    <scope>NUCLEOTIDE SEQUENCE</scope>
    <source>
        <tissue evidence="2">Leaf</tissue>
    </source>
</reference>
<name>A0AAF0XU72_DAUCS</name>
<feature type="chain" id="PRO_5041982218" description="Protein PRD1" evidence="1">
    <location>
        <begin position="26"/>
        <end position="1062"/>
    </location>
</feature>
<protein>
    <recommendedName>
        <fullName evidence="4">Protein PRD1</fullName>
    </recommendedName>
</protein>
<dbReference type="EMBL" id="CP093350">
    <property type="protein sequence ID" value="WOH13457.1"/>
    <property type="molecule type" value="Genomic_DNA"/>
</dbReference>
<evidence type="ECO:0000313" key="3">
    <source>
        <dbReference type="Proteomes" id="UP000077755"/>
    </source>
</evidence>
<dbReference type="PANTHER" id="PTHR36379:SF1">
    <property type="entry name" value="PUTATIVE RECOMBINATION INITIATION DEFECT 1-RELATED"/>
    <property type="match status" value="1"/>
</dbReference>
<proteinExistence type="predicted"/>
<reference evidence="2" key="1">
    <citation type="journal article" date="2016" name="Nat. Genet.">
        <title>A high-quality carrot genome assembly provides new insights into carotenoid accumulation and asterid genome evolution.</title>
        <authorList>
            <person name="Iorizzo M."/>
            <person name="Ellison S."/>
            <person name="Senalik D."/>
            <person name="Zeng P."/>
            <person name="Satapoomin P."/>
            <person name="Huang J."/>
            <person name="Bowman M."/>
            <person name="Iovene M."/>
            <person name="Sanseverino W."/>
            <person name="Cavagnaro P."/>
            <person name="Yildiz M."/>
            <person name="Macko-Podgorni A."/>
            <person name="Moranska E."/>
            <person name="Grzebelus E."/>
            <person name="Grzebelus D."/>
            <person name="Ashrafi H."/>
            <person name="Zheng Z."/>
            <person name="Cheng S."/>
            <person name="Spooner D."/>
            <person name="Van Deynze A."/>
            <person name="Simon P."/>
        </authorList>
    </citation>
    <scope>NUCLEOTIDE SEQUENCE</scope>
    <source>
        <tissue evidence="2">Leaf</tissue>
    </source>
</reference>
<dbReference type="PANTHER" id="PTHR36379">
    <property type="entry name" value="PROTEIN PRD1"/>
    <property type="match status" value="1"/>
</dbReference>
<keyword evidence="1" id="KW-0732">Signal</keyword>
<feature type="signal peptide" evidence="1">
    <location>
        <begin position="1"/>
        <end position="25"/>
    </location>
</feature>
<accession>A0AAF0XU72</accession>
<dbReference type="AlphaFoldDB" id="A0AAF0XU72"/>
<dbReference type="InterPro" id="IPR044968">
    <property type="entry name" value="PRD1"/>
</dbReference>
<evidence type="ECO:0000256" key="1">
    <source>
        <dbReference type="SAM" id="SignalP"/>
    </source>
</evidence>
<evidence type="ECO:0008006" key="4">
    <source>
        <dbReference type="Google" id="ProtNLM"/>
    </source>
</evidence>
<evidence type="ECO:0000313" key="2">
    <source>
        <dbReference type="EMBL" id="WOH13457.1"/>
    </source>
</evidence>
<dbReference type="GO" id="GO:0042138">
    <property type="term" value="P:meiotic DNA double-strand break formation"/>
    <property type="evidence" value="ECO:0007669"/>
    <property type="project" value="InterPro"/>
</dbReference>